<keyword evidence="2" id="KW-0808">Transferase</keyword>
<name>A0A6J6NS61_9ZZZZ</name>
<evidence type="ECO:0000256" key="3">
    <source>
        <dbReference type="ARBA" id="ARBA00023315"/>
    </source>
</evidence>
<dbReference type="SUPFAM" id="SSF52151">
    <property type="entry name" value="FabD/lysophospholipase-like"/>
    <property type="match status" value="1"/>
</dbReference>
<keyword evidence="3" id="KW-0012">Acyltransferase</keyword>
<dbReference type="InterPro" id="IPR016036">
    <property type="entry name" value="Malonyl_transacylase_ACP-bd"/>
</dbReference>
<evidence type="ECO:0000259" key="5">
    <source>
        <dbReference type="SMART" id="SM00827"/>
    </source>
</evidence>
<organism evidence="6">
    <name type="scientific">freshwater metagenome</name>
    <dbReference type="NCBI Taxonomy" id="449393"/>
    <lineage>
        <taxon>unclassified sequences</taxon>
        <taxon>metagenomes</taxon>
        <taxon>ecological metagenomes</taxon>
    </lineage>
</organism>
<evidence type="ECO:0000256" key="4">
    <source>
        <dbReference type="ARBA" id="ARBA00048462"/>
    </source>
</evidence>
<evidence type="ECO:0000256" key="2">
    <source>
        <dbReference type="ARBA" id="ARBA00022679"/>
    </source>
</evidence>
<dbReference type="InterPro" id="IPR050858">
    <property type="entry name" value="Mal-CoA-ACP_Trans/PKS_FabD"/>
</dbReference>
<sequence>MIAIVCPGQGAQTPGFFSPWLEIEMFKQTIERLADASGVDLLKHGTVSDADTIRDTAIAQPLIVSAGIASAAVLFNSPSLPGSSSLAAAGHSVGEITAAAVSGVLSDEDAIKFVTKRGNAMASAAALQPTSMAAVVGGDETVVLEKLESLGLEPANFNGGGQIVAAGTAEAIEQLKQDAPAGSRVIALQVAGAFHTRFMQPAVDVLSQYAQTLTPQDPSMKLFTNATGELEPSGKNFVELMVRQVSNPVRWDLCMASMLKQCVTAIIELSPAGTLTGLAKRSMPGVELLAVKTPENIEAALSLINNHG</sequence>
<dbReference type="Pfam" id="PF00698">
    <property type="entry name" value="Acyl_transf_1"/>
    <property type="match status" value="1"/>
</dbReference>
<proteinExistence type="predicted"/>
<dbReference type="PANTHER" id="PTHR42681:SF1">
    <property type="entry name" value="MALONYL-COA-ACYL CARRIER PROTEIN TRANSACYLASE, MITOCHONDRIAL"/>
    <property type="match status" value="1"/>
</dbReference>
<dbReference type="EMBL" id="CAEZXK010000019">
    <property type="protein sequence ID" value="CAB4688772.1"/>
    <property type="molecule type" value="Genomic_DNA"/>
</dbReference>
<comment type="catalytic activity">
    <reaction evidence="4">
        <text>holo-[ACP] + malonyl-CoA = malonyl-[ACP] + CoA</text>
        <dbReference type="Rhea" id="RHEA:41792"/>
        <dbReference type="Rhea" id="RHEA-COMP:9623"/>
        <dbReference type="Rhea" id="RHEA-COMP:9685"/>
        <dbReference type="ChEBI" id="CHEBI:57287"/>
        <dbReference type="ChEBI" id="CHEBI:57384"/>
        <dbReference type="ChEBI" id="CHEBI:64479"/>
        <dbReference type="ChEBI" id="CHEBI:78449"/>
        <dbReference type="EC" id="2.3.1.39"/>
    </reaction>
</comment>
<dbReference type="GO" id="GO:0006633">
    <property type="term" value="P:fatty acid biosynthetic process"/>
    <property type="evidence" value="ECO:0007669"/>
    <property type="project" value="TreeGrafter"/>
</dbReference>
<dbReference type="GO" id="GO:0004314">
    <property type="term" value="F:[acyl-carrier-protein] S-malonyltransferase activity"/>
    <property type="evidence" value="ECO:0007669"/>
    <property type="project" value="UniProtKB-EC"/>
</dbReference>
<protein>
    <recommendedName>
        <fullName evidence="1">[acyl-carrier-protein] S-malonyltransferase</fullName>
        <ecNumber evidence="1">2.3.1.39</ecNumber>
    </recommendedName>
</protein>
<gene>
    <name evidence="6" type="ORF">UFOPK2370_00808</name>
</gene>
<reference evidence="6" key="1">
    <citation type="submission" date="2020-05" db="EMBL/GenBank/DDBJ databases">
        <authorList>
            <person name="Chiriac C."/>
            <person name="Salcher M."/>
            <person name="Ghai R."/>
            <person name="Kavagutti S V."/>
        </authorList>
    </citation>
    <scope>NUCLEOTIDE SEQUENCE</scope>
</reference>
<dbReference type="InterPro" id="IPR016035">
    <property type="entry name" value="Acyl_Trfase/lysoPLipase"/>
</dbReference>
<dbReference type="InterPro" id="IPR001227">
    <property type="entry name" value="Ac_transferase_dom_sf"/>
</dbReference>
<dbReference type="AlphaFoldDB" id="A0A6J6NS61"/>
<dbReference type="Gene3D" id="3.40.366.10">
    <property type="entry name" value="Malonyl-Coenzyme A Acyl Carrier Protein, domain 2"/>
    <property type="match status" value="1"/>
</dbReference>
<dbReference type="InterPro" id="IPR014043">
    <property type="entry name" value="Acyl_transferase_dom"/>
</dbReference>
<accession>A0A6J6NS61</accession>
<dbReference type="Gene3D" id="3.30.70.250">
    <property type="entry name" value="Malonyl-CoA ACP transacylase, ACP-binding"/>
    <property type="match status" value="1"/>
</dbReference>
<dbReference type="SMART" id="SM00827">
    <property type="entry name" value="PKS_AT"/>
    <property type="match status" value="1"/>
</dbReference>
<dbReference type="GO" id="GO:0005829">
    <property type="term" value="C:cytosol"/>
    <property type="evidence" value="ECO:0007669"/>
    <property type="project" value="TreeGrafter"/>
</dbReference>
<dbReference type="SUPFAM" id="SSF55048">
    <property type="entry name" value="Probable ACP-binding domain of malonyl-CoA ACP transacylase"/>
    <property type="match status" value="1"/>
</dbReference>
<feature type="domain" description="Malonyl-CoA:ACP transacylase (MAT)" evidence="5">
    <location>
        <begin position="5"/>
        <end position="307"/>
    </location>
</feature>
<evidence type="ECO:0000313" key="6">
    <source>
        <dbReference type="EMBL" id="CAB4688772.1"/>
    </source>
</evidence>
<dbReference type="EC" id="2.3.1.39" evidence="1"/>
<evidence type="ECO:0000256" key="1">
    <source>
        <dbReference type="ARBA" id="ARBA00013258"/>
    </source>
</evidence>
<dbReference type="PANTHER" id="PTHR42681">
    <property type="entry name" value="MALONYL-COA-ACYL CARRIER PROTEIN TRANSACYLASE, MITOCHONDRIAL"/>
    <property type="match status" value="1"/>
</dbReference>